<evidence type="ECO:0000256" key="6">
    <source>
        <dbReference type="PROSITE-ProRule" id="PRU00221"/>
    </source>
</evidence>
<dbReference type="InterPro" id="IPR015943">
    <property type="entry name" value="WD40/YVTN_repeat-like_dom_sf"/>
</dbReference>
<feature type="region of interest" description="Disordered" evidence="7">
    <location>
        <begin position="1"/>
        <end position="38"/>
    </location>
</feature>
<keyword evidence="10" id="KW-1185">Reference proteome</keyword>
<feature type="repeat" description="WD" evidence="6">
    <location>
        <begin position="991"/>
        <end position="1013"/>
    </location>
</feature>
<dbReference type="PRINTS" id="PR00320">
    <property type="entry name" value="GPROTEINBRPT"/>
</dbReference>
<dbReference type="OrthoDB" id="674604at2759"/>
<evidence type="ECO:0000259" key="8">
    <source>
        <dbReference type="PROSITE" id="PS50837"/>
    </source>
</evidence>
<dbReference type="SUPFAM" id="SSF52540">
    <property type="entry name" value="P-loop containing nucleoside triphosphate hydrolases"/>
    <property type="match status" value="1"/>
</dbReference>
<dbReference type="Proteomes" id="UP000184300">
    <property type="component" value="Unassembled WGS sequence"/>
</dbReference>
<feature type="repeat" description="WD" evidence="6">
    <location>
        <begin position="897"/>
        <end position="938"/>
    </location>
</feature>
<dbReference type="Gene3D" id="2.130.10.10">
    <property type="entry name" value="YVTN repeat-like/Quinoprotein amine dehydrogenase"/>
    <property type="match status" value="1"/>
</dbReference>
<dbReference type="SMART" id="SM00320">
    <property type="entry name" value="WD40"/>
    <property type="match status" value="3"/>
</dbReference>
<evidence type="ECO:0000256" key="4">
    <source>
        <dbReference type="ARBA" id="ARBA00039789"/>
    </source>
</evidence>
<dbReference type="Pfam" id="PF24883">
    <property type="entry name" value="NPHP3_N"/>
    <property type="match status" value="1"/>
</dbReference>
<keyword evidence="2" id="KW-0677">Repeat</keyword>
<organism evidence="9 10">
    <name type="scientific">Aspergillus glaucus CBS 516.65</name>
    <dbReference type="NCBI Taxonomy" id="1160497"/>
    <lineage>
        <taxon>Eukaryota</taxon>
        <taxon>Fungi</taxon>
        <taxon>Dikarya</taxon>
        <taxon>Ascomycota</taxon>
        <taxon>Pezizomycotina</taxon>
        <taxon>Eurotiomycetes</taxon>
        <taxon>Eurotiomycetidae</taxon>
        <taxon>Eurotiales</taxon>
        <taxon>Aspergillaceae</taxon>
        <taxon>Aspergillus</taxon>
        <taxon>Aspergillus subgen. Aspergillus</taxon>
    </lineage>
</organism>
<accession>A0A1L9VMN1</accession>
<dbReference type="VEuPathDB" id="FungiDB:ASPGLDRAFT_124292"/>
<dbReference type="GO" id="GO:1990234">
    <property type="term" value="C:transferase complex"/>
    <property type="evidence" value="ECO:0007669"/>
    <property type="project" value="UniProtKB-ARBA"/>
</dbReference>
<dbReference type="PANTHER" id="PTHR22847:SF637">
    <property type="entry name" value="WD REPEAT DOMAIN 5B"/>
    <property type="match status" value="1"/>
</dbReference>
<dbReference type="InterPro" id="IPR056884">
    <property type="entry name" value="NPHP3-like_N"/>
</dbReference>
<dbReference type="RefSeq" id="XP_022401820.1">
    <property type="nucleotide sequence ID" value="XM_022540472.1"/>
</dbReference>
<dbReference type="InterPro" id="IPR020472">
    <property type="entry name" value="WD40_PAC1"/>
</dbReference>
<protein>
    <recommendedName>
        <fullName evidence="4">Mitochondrial division protein 1</fullName>
    </recommendedName>
</protein>
<dbReference type="AlphaFoldDB" id="A0A1L9VMN1"/>
<evidence type="ECO:0000256" key="7">
    <source>
        <dbReference type="SAM" id="MobiDB-lite"/>
    </source>
</evidence>
<feature type="repeat" description="WD" evidence="6">
    <location>
        <begin position="939"/>
        <end position="980"/>
    </location>
</feature>
<feature type="domain" description="NACHT" evidence="8">
    <location>
        <begin position="350"/>
        <end position="497"/>
    </location>
</feature>
<dbReference type="PANTHER" id="PTHR22847">
    <property type="entry name" value="WD40 REPEAT PROTEIN"/>
    <property type="match status" value="1"/>
</dbReference>
<dbReference type="InterPro" id="IPR001680">
    <property type="entry name" value="WD40_rpt"/>
</dbReference>
<dbReference type="SUPFAM" id="SSF50978">
    <property type="entry name" value="WD40 repeat-like"/>
    <property type="match status" value="1"/>
</dbReference>
<proteinExistence type="inferred from homology"/>
<name>A0A1L9VMN1_ASPGL</name>
<sequence length="1080" mass="122473">MPRWTDRLFNRSRKPQKAYHQLNQPDHTPVTPVSESTNWSNITKGQLEDHPLQQDLWQCAYDQLDQKARDILLRIEIPAQLGNDKNNSRTEAVINKVIQITGEQYEEYQQGGRKIQRPTGEDIDLRKFSQKTINAALSFKAIINAVVAFDPTQHAASVWAVVSLGLTMAKNRLDLRDALFSSSEYLADVLARCAFIEDNFYRINSDESAKIGHVIVRVYKAILQYTAEVLSAQNPSMGRWILDGVAAITNERLMELQSSIKEEETYLHQWVEFDQHLQHQKKAESILAGIDKMSASIQDLIQKFNILNLHMAEGALYDSYIDQHEDMCLPDTRVDLRRQITEWAELSDKCIFWLNGMAGTGKSTIARTVAQSFKERGQLGASFFFKRGEADRDTAKRLISTIIRQLVTVNRRLLPGISEALQNDPNISAKSLSEQFNKLLFEPLQILEPSQTTVMVIVIDALDECEKKHDIEILLQLLPRLQKCRSIRLQIFLTSRPELPIRLGFEKSNDHQDLVLHELPHSVIEHDIRIFLKNRFPVIKEKRKISGDWPGDDTIEDLVTMAVPLFIFAATICRFVGEGRHPEKCLQKLLNSQEVTSAPQMDKIYLPILGQVLTGSDEDESNELIREFRDIVGVIILLAAPLPVNFLARLLHVPKKDISDLLDPLHSVLSVPDDMNAPVRILHLSFRDYLLNTKSAFHVDEEKTHQRIALCCLHVLNISLTHNICSLSSYGTQRIDIHNQVINQHLSADLQYSCRYWVYHLEQSRAGISEEEIVPFLEKHFLHWLEAMSLMGAIPETVAIIDTLQSSIGSKVQSEFSQFLYDSKRFILQNIQLADTAPLQLYRSGLAFSPLDSMTRKMFGKDLCRWLHTMPQVKNSWSAELQTLEGHSDWVRSLRTLEGHSSWVHSVAFSPNGKMVASGSHDRTIKIWQADTGTELQTLEGHLNPVQSVAFSPDGKMVVSGSGDRTIKIWQADTGTELRTLEGHFNSVQSVASGTHDRTIKIWQADTGTKLQTLEGYSTPDQPSHQVSLEKGWVAFRGEKILWLPSEYRAFSCSATKDGALTLGYANGRVLIMAFCVPVK</sequence>
<dbReference type="PROSITE" id="PS50294">
    <property type="entry name" value="WD_REPEATS_REGION"/>
    <property type="match status" value="2"/>
</dbReference>
<dbReference type="InterPro" id="IPR027417">
    <property type="entry name" value="P-loop_NTPase"/>
</dbReference>
<evidence type="ECO:0000256" key="5">
    <source>
        <dbReference type="ARBA" id="ARBA00043913"/>
    </source>
</evidence>
<feature type="compositionally biased region" description="Polar residues" evidence="7">
    <location>
        <begin position="21"/>
        <end position="38"/>
    </location>
</feature>
<comment type="similarity">
    <text evidence="3">Belongs to the WD repeat MDV1/CAF4 family.</text>
</comment>
<dbReference type="GeneID" id="34456733"/>
<evidence type="ECO:0000256" key="1">
    <source>
        <dbReference type="ARBA" id="ARBA00022574"/>
    </source>
</evidence>
<gene>
    <name evidence="9" type="ORF">ASPGLDRAFT_124292</name>
</gene>
<comment type="function">
    <text evidence="5">Involved in mitochondrial fission. Acts as an adapter protein required to form mitochondrial fission complexes. Formation of these complexes is required to promote constriction and fission of the mitochondrial compartment at a late step in mitochondrial division.</text>
</comment>
<evidence type="ECO:0000313" key="10">
    <source>
        <dbReference type="Proteomes" id="UP000184300"/>
    </source>
</evidence>
<dbReference type="STRING" id="1160497.A0A1L9VMN1"/>
<keyword evidence="1 6" id="KW-0853">WD repeat</keyword>
<dbReference type="EMBL" id="KV878895">
    <property type="protein sequence ID" value="OJJ85122.1"/>
    <property type="molecule type" value="Genomic_DNA"/>
</dbReference>
<dbReference type="InterPro" id="IPR007111">
    <property type="entry name" value="NACHT_NTPase"/>
</dbReference>
<evidence type="ECO:0000256" key="3">
    <source>
        <dbReference type="ARBA" id="ARBA00038415"/>
    </source>
</evidence>
<dbReference type="GO" id="GO:0005634">
    <property type="term" value="C:nucleus"/>
    <property type="evidence" value="ECO:0007669"/>
    <property type="project" value="TreeGrafter"/>
</dbReference>
<dbReference type="Gene3D" id="3.40.50.300">
    <property type="entry name" value="P-loop containing nucleotide triphosphate hydrolases"/>
    <property type="match status" value="1"/>
</dbReference>
<dbReference type="Pfam" id="PF00400">
    <property type="entry name" value="WD40"/>
    <property type="match status" value="3"/>
</dbReference>
<dbReference type="CDD" id="cd00200">
    <property type="entry name" value="WD40"/>
    <property type="match status" value="1"/>
</dbReference>
<evidence type="ECO:0000256" key="2">
    <source>
        <dbReference type="ARBA" id="ARBA00022737"/>
    </source>
</evidence>
<dbReference type="InterPro" id="IPR036322">
    <property type="entry name" value="WD40_repeat_dom_sf"/>
</dbReference>
<dbReference type="PROSITE" id="PS50837">
    <property type="entry name" value="NACHT"/>
    <property type="match status" value="1"/>
</dbReference>
<dbReference type="PROSITE" id="PS50082">
    <property type="entry name" value="WD_REPEATS_2"/>
    <property type="match status" value="3"/>
</dbReference>
<evidence type="ECO:0000313" key="9">
    <source>
        <dbReference type="EMBL" id="OJJ85122.1"/>
    </source>
</evidence>
<reference evidence="10" key="1">
    <citation type="journal article" date="2017" name="Genome Biol.">
        <title>Comparative genomics reveals high biological diversity and specific adaptations in the industrially and medically important fungal genus Aspergillus.</title>
        <authorList>
            <person name="de Vries R.P."/>
            <person name="Riley R."/>
            <person name="Wiebenga A."/>
            <person name="Aguilar-Osorio G."/>
            <person name="Amillis S."/>
            <person name="Uchima C.A."/>
            <person name="Anderluh G."/>
            <person name="Asadollahi M."/>
            <person name="Askin M."/>
            <person name="Barry K."/>
            <person name="Battaglia E."/>
            <person name="Bayram O."/>
            <person name="Benocci T."/>
            <person name="Braus-Stromeyer S.A."/>
            <person name="Caldana C."/>
            <person name="Canovas D."/>
            <person name="Cerqueira G.C."/>
            <person name="Chen F."/>
            <person name="Chen W."/>
            <person name="Choi C."/>
            <person name="Clum A."/>
            <person name="Dos Santos R.A."/>
            <person name="Damasio A.R."/>
            <person name="Diallinas G."/>
            <person name="Emri T."/>
            <person name="Fekete E."/>
            <person name="Flipphi M."/>
            <person name="Freyberg S."/>
            <person name="Gallo A."/>
            <person name="Gournas C."/>
            <person name="Habgood R."/>
            <person name="Hainaut M."/>
            <person name="Harispe M.L."/>
            <person name="Henrissat B."/>
            <person name="Hilden K.S."/>
            <person name="Hope R."/>
            <person name="Hossain A."/>
            <person name="Karabika E."/>
            <person name="Karaffa L."/>
            <person name="Karanyi Z."/>
            <person name="Krasevec N."/>
            <person name="Kuo A."/>
            <person name="Kusch H."/>
            <person name="LaButti K."/>
            <person name="Lagendijk E.L."/>
            <person name="Lapidus A."/>
            <person name="Levasseur A."/>
            <person name="Lindquist E."/>
            <person name="Lipzen A."/>
            <person name="Logrieco A.F."/>
            <person name="MacCabe A."/>
            <person name="Maekelae M.R."/>
            <person name="Malavazi I."/>
            <person name="Melin P."/>
            <person name="Meyer V."/>
            <person name="Mielnichuk N."/>
            <person name="Miskei M."/>
            <person name="Molnar A.P."/>
            <person name="Mule G."/>
            <person name="Ngan C.Y."/>
            <person name="Orejas M."/>
            <person name="Orosz E."/>
            <person name="Ouedraogo J.P."/>
            <person name="Overkamp K.M."/>
            <person name="Park H.-S."/>
            <person name="Perrone G."/>
            <person name="Piumi F."/>
            <person name="Punt P.J."/>
            <person name="Ram A.F."/>
            <person name="Ramon A."/>
            <person name="Rauscher S."/>
            <person name="Record E."/>
            <person name="Riano-Pachon D.M."/>
            <person name="Robert V."/>
            <person name="Roehrig J."/>
            <person name="Ruller R."/>
            <person name="Salamov A."/>
            <person name="Salih N.S."/>
            <person name="Samson R.A."/>
            <person name="Sandor E."/>
            <person name="Sanguinetti M."/>
            <person name="Schuetze T."/>
            <person name="Sepcic K."/>
            <person name="Shelest E."/>
            <person name="Sherlock G."/>
            <person name="Sophianopoulou V."/>
            <person name="Squina F.M."/>
            <person name="Sun H."/>
            <person name="Susca A."/>
            <person name="Todd R.B."/>
            <person name="Tsang A."/>
            <person name="Unkles S.E."/>
            <person name="van de Wiele N."/>
            <person name="van Rossen-Uffink D."/>
            <person name="Oliveira J.V."/>
            <person name="Vesth T.C."/>
            <person name="Visser J."/>
            <person name="Yu J.-H."/>
            <person name="Zhou M."/>
            <person name="Andersen M.R."/>
            <person name="Archer D.B."/>
            <person name="Baker S.E."/>
            <person name="Benoit I."/>
            <person name="Brakhage A.A."/>
            <person name="Braus G.H."/>
            <person name="Fischer R."/>
            <person name="Frisvad J.C."/>
            <person name="Goldman G.H."/>
            <person name="Houbraken J."/>
            <person name="Oakley B."/>
            <person name="Pocsi I."/>
            <person name="Scazzocchio C."/>
            <person name="Seiboth B."/>
            <person name="vanKuyk P.A."/>
            <person name="Wortman J."/>
            <person name="Dyer P.S."/>
            <person name="Grigoriev I.V."/>
        </authorList>
    </citation>
    <scope>NUCLEOTIDE SEQUENCE [LARGE SCALE GENOMIC DNA]</scope>
    <source>
        <strain evidence="10">CBS 516.65</strain>
    </source>
</reference>